<dbReference type="SMART" id="SM00091">
    <property type="entry name" value="PAS"/>
    <property type="match status" value="2"/>
</dbReference>
<dbReference type="Pfam" id="PF08448">
    <property type="entry name" value="PAS_4"/>
    <property type="match status" value="1"/>
</dbReference>
<accession>A0A0F9GN48</accession>
<dbReference type="Pfam" id="PF08447">
    <property type="entry name" value="PAS_3"/>
    <property type="match status" value="1"/>
</dbReference>
<feature type="non-terminal residue" evidence="2">
    <location>
        <position position="231"/>
    </location>
</feature>
<proteinExistence type="predicted"/>
<dbReference type="SUPFAM" id="SSF55785">
    <property type="entry name" value="PYP-like sensor domain (PAS domain)"/>
    <property type="match status" value="2"/>
</dbReference>
<reference evidence="2" key="1">
    <citation type="journal article" date="2015" name="Nature">
        <title>Complex archaea that bridge the gap between prokaryotes and eukaryotes.</title>
        <authorList>
            <person name="Spang A."/>
            <person name="Saw J.H."/>
            <person name="Jorgensen S.L."/>
            <person name="Zaremba-Niedzwiedzka K."/>
            <person name="Martijn J."/>
            <person name="Lind A.E."/>
            <person name="van Eijk R."/>
            <person name="Schleper C."/>
            <person name="Guy L."/>
            <person name="Ettema T.J."/>
        </authorList>
    </citation>
    <scope>NUCLEOTIDE SEQUENCE</scope>
</reference>
<name>A0A0F9GN48_9ZZZZ</name>
<evidence type="ECO:0000259" key="1">
    <source>
        <dbReference type="SMART" id="SM00091"/>
    </source>
</evidence>
<dbReference type="CDD" id="cd00130">
    <property type="entry name" value="PAS"/>
    <property type="match status" value="1"/>
</dbReference>
<dbReference type="Gene3D" id="3.30.450.20">
    <property type="entry name" value="PAS domain"/>
    <property type="match status" value="2"/>
</dbReference>
<feature type="domain" description="PAS" evidence="1">
    <location>
        <begin position="10"/>
        <end position="77"/>
    </location>
</feature>
<gene>
    <name evidence="2" type="ORF">LCGC14_2163660</name>
</gene>
<dbReference type="InterPro" id="IPR000014">
    <property type="entry name" value="PAS"/>
</dbReference>
<feature type="domain" description="PAS" evidence="1">
    <location>
        <begin position="129"/>
        <end position="197"/>
    </location>
</feature>
<dbReference type="InterPro" id="IPR013655">
    <property type="entry name" value="PAS_fold_3"/>
</dbReference>
<sequence>MIDLDEMNNLDWEALFDSTDLLITVHDKDFSVIKANRAAREKFGLSESKCSKIKCYEMFHGTDHPPEYCPSLKSLKTRQIAVAEIYEPLHNCFMEMKSIPRFNGSNELSGFFHVSRDISKRKALEESESRYLFYVKNFKGIAFRGHLNFIPIFFHGSVEEITGYTEKELLSGNPSWDKIVYKDDFHILQNSTEKFHTVPDFSVEREYRIVRKDGELRWLFESIQNICDDSM</sequence>
<dbReference type="NCBIfam" id="TIGR00229">
    <property type="entry name" value="sensory_box"/>
    <property type="match status" value="2"/>
</dbReference>
<organism evidence="2">
    <name type="scientific">marine sediment metagenome</name>
    <dbReference type="NCBI Taxonomy" id="412755"/>
    <lineage>
        <taxon>unclassified sequences</taxon>
        <taxon>metagenomes</taxon>
        <taxon>ecological metagenomes</taxon>
    </lineage>
</organism>
<comment type="caution">
    <text evidence="2">The sequence shown here is derived from an EMBL/GenBank/DDBJ whole genome shotgun (WGS) entry which is preliminary data.</text>
</comment>
<dbReference type="InterPro" id="IPR035965">
    <property type="entry name" value="PAS-like_dom_sf"/>
</dbReference>
<dbReference type="InterPro" id="IPR013656">
    <property type="entry name" value="PAS_4"/>
</dbReference>
<dbReference type="EMBL" id="LAZR01027802">
    <property type="protein sequence ID" value="KKL64572.1"/>
    <property type="molecule type" value="Genomic_DNA"/>
</dbReference>
<protein>
    <recommendedName>
        <fullName evidence="1">PAS domain-containing protein</fullName>
    </recommendedName>
</protein>
<dbReference type="AlphaFoldDB" id="A0A0F9GN48"/>
<evidence type="ECO:0000313" key="2">
    <source>
        <dbReference type="EMBL" id="KKL64572.1"/>
    </source>
</evidence>